<evidence type="ECO:0000256" key="1">
    <source>
        <dbReference type="SAM" id="MobiDB-lite"/>
    </source>
</evidence>
<feature type="region of interest" description="Disordered" evidence="1">
    <location>
        <begin position="1"/>
        <end position="53"/>
    </location>
</feature>
<reference evidence="2" key="1">
    <citation type="submission" date="2018-11" db="EMBL/GenBank/DDBJ databases">
        <authorList>
            <person name="Alioto T."/>
            <person name="Alioto T."/>
        </authorList>
    </citation>
    <scope>NUCLEOTIDE SEQUENCE</scope>
</reference>
<comment type="caution">
    <text evidence="2">The sequence shown here is derived from an EMBL/GenBank/DDBJ whole genome shotgun (WGS) entry which is preliminary data.</text>
</comment>
<name>A0A8B6BYP5_MYTGA</name>
<dbReference type="EMBL" id="UYJE01000938">
    <property type="protein sequence ID" value="VDH97807.1"/>
    <property type="molecule type" value="Genomic_DNA"/>
</dbReference>
<keyword evidence="3" id="KW-1185">Reference proteome</keyword>
<accession>A0A8B6BYP5</accession>
<feature type="compositionally biased region" description="Basic and acidic residues" evidence="1">
    <location>
        <begin position="30"/>
        <end position="53"/>
    </location>
</feature>
<evidence type="ECO:0000313" key="3">
    <source>
        <dbReference type="Proteomes" id="UP000596742"/>
    </source>
</evidence>
<gene>
    <name evidence="2" type="ORF">MGAL_10B036085</name>
</gene>
<dbReference type="AlphaFoldDB" id="A0A8B6BYP5"/>
<proteinExistence type="predicted"/>
<protein>
    <submittedName>
        <fullName evidence="2">Uncharacterized protein</fullName>
    </submittedName>
</protein>
<evidence type="ECO:0000313" key="2">
    <source>
        <dbReference type="EMBL" id="VDH97807.1"/>
    </source>
</evidence>
<organism evidence="2 3">
    <name type="scientific">Mytilus galloprovincialis</name>
    <name type="common">Mediterranean mussel</name>
    <dbReference type="NCBI Taxonomy" id="29158"/>
    <lineage>
        <taxon>Eukaryota</taxon>
        <taxon>Metazoa</taxon>
        <taxon>Spiralia</taxon>
        <taxon>Lophotrochozoa</taxon>
        <taxon>Mollusca</taxon>
        <taxon>Bivalvia</taxon>
        <taxon>Autobranchia</taxon>
        <taxon>Pteriomorphia</taxon>
        <taxon>Mytilida</taxon>
        <taxon>Mytiloidea</taxon>
        <taxon>Mytilidae</taxon>
        <taxon>Mytilinae</taxon>
        <taxon>Mytilus</taxon>
    </lineage>
</organism>
<sequence length="82" mass="9452">MPNKRNAVGSPSRAMGKKRSTTSRTGGKKVQPEEIAQKKDGAGQDLPRKQKRSDMWWQKYLRKLLISHQVMSRRRMHGHSPL</sequence>
<dbReference type="Proteomes" id="UP000596742">
    <property type="component" value="Unassembled WGS sequence"/>
</dbReference>